<organism evidence="2">
    <name type="scientific">marine metagenome</name>
    <dbReference type="NCBI Taxonomy" id="408172"/>
    <lineage>
        <taxon>unclassified sequences</taxon>
        <taxon>metagenomes</taxon>
        <taxon>ecological metagenomes</taxon>
    </lineage>
</organism>
<evidence type="ECO:0000256" key="1">
    <source>
        <dbReference type="SAM" id="Phobius"/>
    </source>
</evidence>
<keyword evidence="1" id="KW-1133">Transmembrane helix</keyword>
<dbReference type="EMBL" id="UINC01186136">
    <property type="protein sequence ID" value="SVD98214.1"/>
    <property type="molecule type" value="Genomic_DNA"/>
</dbReference>
<reference evidence="2" key="1">
    <citation type="submission" date="2018-05" db="EMBL/GenBank/DDBJ databases">
        <authorList>
            <person name="Lanie J.A."/>
            <person name="Ng W.-L."/>
            <person name="Kazmierczak K.M."/>
            <person name="Andrzejewski T.M."/>
            <person name="Davidsen T.M."/>
            <person name="Wayne K.J."/>
            <person name="Tettelin H."/>
            <person name="Glass J.I."/>
            <person name="Rusch D."/>
            <person name="Podicherti R."/>
            <person name="Tsui H.-C.T."/>
            <person name="Winkler M.E."/>
        </authorList>
    </citation>
    <scope>NUCLEOTIDE SEQUENCE</scope>
</reference>
<sequence>MSHTLLSVLDKGFIVYRFLTTVVVLLIRKCFLNCLRKVFLNTGHERLFV</sequence>
<keyword evidence="1" id="KW-0472">Membrane</keyword>
<gene>
    <name evidence="2" type="ORF">METZ01_LOCUS451068</name>
</gene>
<dbReference type="AlphaFoldDB" id="A0A382ZRU8"/>
<accession>A0A382ZRU8</accession>
<protein>
    <submittedName>
        <fullName evidence="2">Uncharacterized protein</fullName>
    </submittedName>
</protein>
<proteinExistence type="predicted"/>
<feature type="non-terminal residue" evidence="2">
    <location>
        <position position="49"/>
    </location>
</feature>
<keyword evidence="1" id="KW-0812">Transmembrane</keyword>
<evidence type="ECO:0000313" key="2">
    <source>
        <dbReference type="EMBL" id="SVD98214.1"/>
    </source>
</evidence>
<name>A0A382ZRU8_9ZZZZ</name>
<feature type="transmembrane region" description="Helical" evidence="1">
    <location>
        <begin position="12"/>
        <end position="31"/>
    </location>
</feature>